<evidence type="ECO:0000313" key="3">
    <source>
        <dbReference type="Proteomes" id="UP000632774"/>
    </source>
</evidence>
<name>A0ABR9XEI6_9SPHI</name>
<dbReference type="RefSeq" id="WP_194104805.1">
    <property type="nucleotide sequence ID" value="NZ_JADFFM010000001.1"/>
</dbReference>
<sequence>MPSRRNFLKQTSILSGALLYSGPNILYAAADDSFTYTSAYINIKLAAKSPRLNSFSVDSLGKGEFAQSPLLPVTAISNYTSKINKQTIAYYLNAGSKPVWEVKCSEKKIVLQSRYTGKDTKADPFIINISQQANHSTVLGALVADNCVKFPCLLHLPGMGTFRIHCSEPGVTLFYDAYRFHSAGEKGDPFVKAAFSPADARTPNITYTLEVVSIYPDLKGIADNPMLDGVRRNFINIFQLNPRIKVLANNSASDACTFTLYLYAEMARRTPELADGLTAMDLIRNTLDIYLNGFKGYGQVGYFYLNKYGWLSRFDSSDSSPSLVIAACYYILDSKDTGWAAKNYQGIRQWADKMIATDTNKDGIIEYGHTGNSGSWNMKPFQRPANWWDSIGFGHDDAYSNALAYRAASLLAEVAKKLEKEQDSIYYADFASKLKGAYYNHFINPETGVLAGWRSADGKLHDYYFTFVNAVAVCYGLLTDEQGRQVMQNMLQKMKEVGYINFKMGLPGNLVPVPPQDYAHHDKRWGYGVKPDGLDGFQIYENGGATACYAYFTIKALYDVGLRKEADNIFLPMMESFKEGGFEGHCEGSDYTKDWKTWDGKCWGYEGFLVDNYLSFLVVYDWHNNQK</sequence>
<evidence type="ECO:0000259" key="1">
    <source>
        <dbReference type="Pfam" id="PF17389"/>
    </source>
</evidence>
<dbReference type="InterPro" id="IPR008928">
    <property type="entry name" value="6-hairpin_glycosidase_sf"/>
</dbReference>
<comment type="caution">
    <text evidence="2">The sequence shown here is derived from an EMBL/GenBank/DDBJ whole genome shotgun (WGS) entry which is preliminary data.</text>
</comment>
<accession>A0ABR9XEI6</accession>
<keyword evidence="3" id="KW-1185">Reference proteome</keyword>
<dbReference type="InterPro" id="IPR006311">
    <property type="entry name" value="TAT_signal"/>
</dbReference>
<dbReference type="PROSITE" id="PS51318">
    <property type="entry name" value="TAT"/>
    <property type="match status" value="1"/>
</dbReference>
<feature type="domain" description="Alpha-L-rhamnosidase six-hairpin glycosidase" evidence="1">
    <location>
        <begin position="323"/>
        <end position="499"/>
    </location>
</feature>
<reference evidence="2 3" key="1">
    <citation type="submission" date="2020-10" db="EMBL/GenBank/DDBJ databases">
        <title>Mucilaginibacter mali sp. nov., isolated from rhizosphere soil of apple orchard.</title>
        <authorList>
            <person name="Lee J.-S."/>
            <person name="Kim H.S."/>
            <person name="Kim J.-S."/>
        </authorList>
    </citation>
    <scope>NUCLEOTIDE SEQUENCE [LARGE SCALE GENOMIC DNA]</scope>
    <source>
        <strain evidence="2 3">KCTC 23157</strain>
    </source>
</reference>
<organism evidence="2 3">
    <name type="scientific">Mucilaginibacter boryungensis</name>
    <dbReference type="NCBI Taxonomy" id="768480"/>
    <lineage>
        <taxon>Bacteria</taxon>
        <taxon>Pseudomonadati</taxon>
        <taxon>Bacteroidota</taxon>
        <taxon>Sphingobacteriia</taxon>
        <taxon>Sphingobacteriales</taxon>
        <taxon>Sphingobacteriaceae</taxon>
        <taxon>Mucilaginibacter</taxon>
    </lineage>
</organism>
<dbReference type="EMBL" id="JADFFM010000001">
    <property type="protein sequence ID" value="MBE9665404.1"/>
    <property type="molecule type" value="Genomic_DNA"/>
</dbReference>
<dbReference type="InterPro" id="IPR012341">
    <property type="entry name" value="6hp_glycosidase-like_sf"/>
</dbReference>
<protein>
    <recommendedName>
        <fullName evidence="1">Alpha-L-rhamnosidase six-hairpin glycosidase domain-containing protein</fullName>
    </recommendedName>
</protein>
<dbReference type="SUPFAM" id="SSF48208">
    <property type="entry name" value="Six-hairpin glycosidases"/>
    <property type="match status" value="1"/>
</dbReference>
<dbReference type="Proteomes" id="UP000632774">
    <property type="component" value="Unassembled WGS sequence"/>
</dbReference>
<evidence type="ECO:0000313" key="2">
    <source>
        <dbReference type="EMBL" id="MBE9665404.1"/>
    </source>
</evidence>
<dbReference type="Pfam" id="PF17389">
    <property type="entry name" value="Bac_rhamnosid6H"/>
    <property type="match status" value="1"/>
</dbReference>
<gene>
    <name evidence="2" type="ORF">IRJ18_03455</name>
</gene>
<dbReference type="Gene3D" id="1.50.10.10">
    <property type="match status" value="1"/>
</dbReference>
<dbReference type="InterPro" id="IPR035396">
    <property type="entry name" value="Bac_rhamnosid6H"/>
</dbReference>
<proteinExistence type="predicted"/>